<feature type="compositionally biased region" description="Low complexity" evidence="1">
    <location>
        <begin position="26"/>
        <end position="51"/>
    </location>
</feature>
<comment type="caution">
    <text evidence="3">The sequence shown here is derived from an EMBL/GenBank/DDBJ whole genome shotgun (WGS) entry which is preliminary data.</text>
</comment>
<evidence type="ECO:0000313" key="4">
    <source>
        <dbReference type="Proteomes" id="UP000094065"/>
    </source>
</evidence>
<feature type="transmembrane region" description="Helical" evidence="2">
    <location>
        <begin position="175"/>
        <end position="197"/>
    </location>
</feature>
<proteinExistence type="predicted"/>
<evidence type="ECO:0000256" key="1">
    <source>
        <dbReference type="SAM" id="MobiDB-lite"/>
    </source>
</evidence>
<dbReference type="RefSeq" id="XP_018994009.1">
    <property type="nucleotide sequence ID" value="XM_019138572.1"/>
</dbReference>
<dbReference type="GeneID" id="30155787"/>
<dbReference type="EMBL" id="AWGJ01000006">
    <property type="protein sequence ID" value="ODN78963.1"/>
    <property type="molecule type" value="Genomic_DNA"/>
</dbReference>
<keyword evidence="2" id="KW-1133">Transmembrane helix</keyword>
<dbReference type="OrthoDB" id="2576298at2759"/>
<evidence type="ECO:0000256" key="2">
    <source>
        <dbReference type="SAM" id="Phobius"/>
    </source>
</evidence>
<protein>
    <submittedName>
        <fullName evidence="3">Uncharacterized protein</fullName>
    </submittedName>
</protein>
<organism evidence="3 4">
    <name type="scientific">Cryptococcus amylolentus CBS 6039</name>
    <dbReference type="NCBI Taxonomy" id="1295533"/>
    <lineage>
        <taxon>Eukaryota</taxon>
        <taxon>Fungi</taxon>
        <taxon>Dikarya</taxon>
        <taxon>Basidiomycota</taxon>
        <taxon>Agaricomycotina</taxon>
        <taxon>Tremellomycetes</taxon>
        <taxon>Tremellales</taxon>
        <taxon>Cryptococcaceae</taxon>
        <taxon>Cryptococcus</taxon>
    </lineage>
</organism>
<feature type="compositionally biased region" description="Basic residues" evidence="1">
    <location>
        <begin position="1"/>
        <end position="18"/>
    </location>
</feature>
<keyword evidence="2" id="KW-0812">Transmembrane</keyword>
<feature type="region of interest" description="Disordered" evidence="1">
    <location>
        <begin position="1"/>
        <end position="71"/>
    </location>
</feature>
<dbReference type="AlphaFoldDB" id="A0A1E3HRH2"/>
<keyword evidence="4" id="KW-1185">Reference proteome</keyword>
<evidence type="ECO:0000313" key="3">
    <source>
        <dbReference type="EMBL" id="ODN78963.1"/>
    </source>
</evidence>
<keyword evidence="2" id="KW-0472">Membrane</keyword>
<accession>A0A1E3HRH2</accession>
<gene>
    <name evidence="3" type="ORF">L202_04478</name>
</gene>
<reference evidence="3 4" key="1">
    <citation type="submission" date="2016-06" db="EMBL/GenBank/DDBJ databases">
        <title>Evolution of pathogenesis and genome organization in the Tremellales.</title>
        <authorList>
            <person name="Cuomo C."/>
            <person name="Litvintseva A."/>
            <person name="Heitman J."/>
            <person name="Chen Y."/>
            <person name="Sun S."/>
            <person name="Springer D."/>
            <person name="Dromer F."/>
            <person name="Young S."/>
            <person name="Zeng Q."/>
            <person name="Chapman S."/>
            <person name="Gujja S."/>
            <person name="Saif S."/>
            <person name="Birren B."/>
        </authorList>
    </citation>
    <scope>NUCLEOTIDE SEQUENCE [LARGE SCALE GENOMIC DNA]</scope>
    <source>
        <strain evidence="3 4">CBS 6039</strain>
    </source>
</reference>
<sequence>MRIPYRRHYHHLHPHPKRQVREEEVTSSAAVVASSAVQESTSGTNTAGTTGREVAASSDAVSSGTARGETSLGTSKVISTTATAASSSALRLEVASTQASSSSATSSSSESAARISAGVETATAKTSSTRSTPLNPIRMTTFASDFPVSAPSDTTVHKLGRGYVFLPNDSAADSMLLFVTFFVAFLVFTVCFIRCTSFLDRRRARKRGGRMKEDTVVGEEMKWAEGREVVERKVVWQNAGHGERAEREMVRGVSRGRGLQASGMRVAI</sequence>
<name>A0A1E3HRH2_9TREE</name>
<dbReference type="Proteomes" id="UP000094065">
    <property type="component" value="Unassembled WGS sequence"/>
</dbReference>